<feature type="non-terminal residue" evidence="1">
    <location>
        <position position="1"/>
    </location>
</feature>
<name>A0A2M8GGP9_9BACT</name>
<sequence length="51" mass="6162">GVCCEYGYILLKEGKTQQQALYYFEMEEKNYPESKVFIDRLKKFTTKNKEE</sequence>
<gene>
    <name evidence="1" type="ORF">CO010_02435</name>
</gene>
<dbReference type="Proteomes" id="UP000230384">
    <property type="component" value="Unassembled WGS sequence"/>
</dbReference>
<organism evidence="1 2">
    <name type="scientific">Candidatus Shapirobacteria bacterium CG_4_8_14_3_um_filter_39_11</name>
    <dbReference type="NCBI Taxonomy" id="1974875"/>
    <lineage>
        <taxon>Bacteria</taxon>
        <taxon>Candidatus Shapironibacteriota</taxon>
    </lineage>
</organism>
<reference evidence="2" key="1">
    <citation type="submission" date="2017-09" db="EMBL/GenBank/DDBJ databases">
        <title>Depth-based differentiation of microbial function through sediment-hosted aquifers and enrichment of novel symbionts in the deep terrestrial subsurface.</title>
        <authorList>
            <person name="Probst A.J."/>
            <person name="Ladd B."/>
            <person name="Jarett J.K."/>
            <person name="Geller-Mcgrath D.E."/>
            <person name="Sieber C.M.K."/>
            <person name="Emerson J.B."/>
            <person name="Anantharaman K."/>
            <person name="Thomas B.C."/>
            <person name="Malmstrom R."/>
            <person name="Stieglmeier M."/>
            <person name="Klingl A."/>
            <person name="Woyke T."/>
            <person name="Ryan C.M."/>
            <person name="Banfield J.F."/>
        </authorList>
    </citation>
    <scope>NUCLEOTIDE SEQUENCE [LARGE SCALE GENOMIC DNA]</scope>
</reference>
<dbReference type="AlphaFoldDB" id="A0A2M8GGP9"/>
<comment type="caution">
    <text evidence="1">The sequence shown here is derived from an EMBL/GenBank/DDBJ whole genome shotgun (WGS) entry which is preliminary data.</text>
</comment>
<accession>A0A2M8GGP9</accession>
<proteinExistence type="predicted"/>
<evidence type="ECO:0000313" key="2">
    <source>
        <dbReference type="Proteomes" id="UP000230384"/>
    </source>
</evidence>
<evidence type="ECO:0000313" key="1">
    <source>
        <dbReference type="EMBL" id="PJC76594.1"/>
    </source>
</evidence>
<protein>
    <submittedName>
        <fullName evidence="1">Uncharacterized protein</fullName>
    </submittedName>
</protein>
<dbReference type="Pfam" id="PF16068">
    <property type="entry name" value="DUF4810"/>
    <property type="match status" value="1"/>
</dbReference>
<dbReference type="EMBL" id="PFQN01000036">
    <property type="protein sequence ID" value="PJC76594.1"/>
    <property type="molecule type" value="Genomic_DNA"/>
</dbReference>
<dbReference type="InterPro" id="IPR014508">
    <property type="entry name" value="UCP020555_TPR-like"/>
</dbReference>